<dbReference type="SUPFAM" id="SSF56235">
    <property type="entry name" value="N-terminal nucleophile aminohydrolases (Ntn hydrolases)"/>
    <property type="match status" value="1"/>
</dbReference>
<dbReference type="AlphaFoldDB" id="A0A0F4GXU7"/>
<feature type="binding site" evidence="2">
    <location>
        <position position="477"/>
    </location>
    <ligand>
        <name>L-glutamate</name>
        <dbReference type="ChEBI" id="CHEBI:29985"/>
    </ligand>
</feature>
<dbReference type="PANTHER" id="PTHR11686:SF62">
    <property type="entry name" value="GLUTATHIONE HYDROLASE"/>
    <property type="match status" value="1"/>
</dbReference>
<organism evidence="5 6">
    <name type="scientific">Zymoseptoria brevis</name>
    <dbReference type="NCBI Taxonomy" id="1047168"/>
    <lineage>
        <taxon>Eukaryota</taxon>
        <taxon>Fungi</taxon>
        <taxon>Dikarya</taxon>
        <taxon>Ascomycota</taxon>
        <taxon>Pezizomycotina</taxon>
        <taxon>Dothideomycetes</taxon>
        <taxon>Dothideomycetidae</taxon>
        <taxon>Mycosphaerellales</taxon>
        <taxon>Mycosphaerellaceae</taxon>
        <taxon>Zymoseptoria</taxon>
    </lineage>
</organism>
<dbReference type="InterPro" id="IPR043137">
    <property type="entry name" value="GGT_ssub_C"/>
</dbReference>
<feature type="signal peptide" evidence="4">
    <location>
        <begin position="1"/>
        <end position="24"/>
    </location>
</feature>
<dbReference type="InterPro" id="IPR000101">
    <property type="entry name" value="GGT_peptidase"/>
</dbReference>
<keyword evidence="6" id="KW-1185">Reference proteome</keyword>
<dbReference type="EC" id="2.3.2.2" evidence="3"/>
<evidence type="ECO:0000256" key="4">
    <source>
        <dbReference type="SAM" id="SignalP"/>
    </source>
</evidence>
<dbReference type="EC" id="3.4.19.13" evidence="3"/>
<dbReference type="Pfam" id="PF01019">
    <property type="entry name" value="G_glu_transpept"/>
    <property type="match status" value="1"/>
</dbReference>
<dbReference type="UniPathway" id="UPA00204"/>
<keyword evidence="3" id="KW-0012">Acyltransferase</keyword>
<comment type="catalytic activity">
    <reaction evidence="3">
        <text>an S-substituted glutathione + H2O = an S-substituted L-cysteinylglycine + L-glutamate</text>
        <dbReference type="Rhea" id="RHEA:59468"/>
        <dbReference type="ChEBI" id="CHEBI:15377"/>
        <dbReference type="ChEBI" id="CHEBI:29985"/>
        <dbReference type="ChEBI" id="CHEBI:90779"/>
        <dbReference type="ChEBI" id="CHEBI:143103"/>
        <dbReference type="EC" id="3.4.19.13"/>
    </reaction>
</comment>
<comment type="pathway">
    <text evidence="3">Sulfur metabolism; glutathione metabolism.</text>
</comment>
<dbReference type="PRINTS" id="PR01210">
    <property type="entry name" value="GGTRANSPTASE"/>
</dbReference>
<dbReference type="OrthoDB" id="1081007at2759"/>
<feature type="binding site" evidence="2">
    <location>
        <begin position="402"/>
        <end position="404"/>
    </location>
    <ligand>
        <name>L-glutamate</name>
        <dbReference type="ChEBI" id="CHEBI:29985"/>
    </ligand>
</feature>
<comment type="function">
    <text evidence="3">Cleaves the gamma-glutamyl peptide bond of glutathione and glutathione conjugates.</text>
</comment>
<comment type="caution">
    <text evidence="5">The sequence shown here is derived from an EMBL/GenBank/DDBJ whole genome shotgun (WGS) entry which is preliminary data.</text>
</comment>
<comment type="catalytic activity">
    <reaction evidence="3">
        <text>glutathione + H2O = L-cysteinylglycine + L-glutamate</text>
        <dbReference type="Rhea" id="RHEA:28807"/>
        <dbReference type="ChEBI" id="CHEBI:15377"/>
        <dbReference type="ChEBI" id="CHEBI:29985"/>
        <dbReference type="ChEBI" id="CHEBI:57925"/>
        <dbReference type="ChEBI" id="CHEBI:61694"/>
        <dbReference type="EC" id="3.4.19.13"/>
    </reaction>
</comment>
<dbReference type="PANTHER" id="PTHR11686">
    <property type="entry name" value="GAMMA GLUTAMYL TRANSPEPTIDASE"/>
    <property type="match status" value="1"/>
</dbReference>
<evidence type="ECO:0000256" key="1">
    <source>
        <dbReference type="PIRSR" id="PIRSR600101-1"/>
    </source>
</evidence>
<dbReference type="Gene3D" id="3.60.20.40">
    <property type="match status" value="1"/>
</dbReference>
<feature type="binding site" evidence="2">
    <location>
        <position position="108"/>
    </location>
    <ligand>
        <name>L-glutamate</name>
        <dbReference type="ChEBI" id="CHEBI:29985"/>
    </ligand>
</feature>
<gene>
    <name evidence="5" type="ORF">TI39_contig262g00016</name>
</gene>
<feature type="active site" description="Nucleophile" evidence="1">
    <location>
        <position position="384"/>
    </location>
</feature>
<dbReference type="GO" id="GO:0103068">
    <property type="term" value="F:leukotriene C4 gamma-glutamyl transferase activity"/>
    <property type="evidence" value="ECO:0007669"/>
    <property type="project" value="UniProtKB-EC"/>
</dbReference>
<dbReference type="EMBL" id="LAFY01000254">
    <property type="protein sequence ID" value="KJY02064.1"/>
    <property type="molecule type" value="Genomic_DNA"/>
</dbReference>
<dbReference type="Gene3D" id="1.10.246.130">
    <property type="match status" value="1"/>
</dbReference>
<evidence type="ECO:0000313" key="5">
    <source>
        <dbReference type="EMBL" id="KJY02064.1"/>
    </source>
</evidence>
<accession>A0A0F4GXU7</accession>
<feature type="binding site" evidence="2">
    <location>
        <position position="426"/>
    </location>
    <ligand>
        <name>L-glutamate</name>
        <dbReference type="ChEBI" id="CHEBI:29985"/>
    </ligand>
</feature>
<feature type="chain" id="PRO_5002468945" description="Glutathione hydrolase" evidence="4">
    <location>
        <begin position="25"/>
        <end position="574"/>
    </location>
</feature>
<sequence length="574" mass="60960">MKSIGLALPAFLLSQLSGVSTTWTAPESASSRTLLDPDGNKLGAVASESKECSEIGTNVLKAGGNAADSMVATVLCVGVVGMYHSGIGGGGFMLVRSSNGSYEFIDFRETAPAAAFEDMYKNNENASLYGGLASGVPGELKGLARLHDCYGSLPWKDLVMPAAQVARDGFAVTADLVRYMDSAIEGIDNFLVNDPSWAIDFAPNGTRVGLGDTMTRKRYAATLDTIAEHGIDAFYSGPIARTMINTLQAQNGTMTLDDLQNYTVAIRDPTEITYRDFKIRSCSAPSSGTVAMSIMKIIEGYPTIGQAATLNESTHIFDEALRFAYGQRSLLGDPLFVANLSAYEASMLSPATVAAVQAKIDPNHTWNTSVYDPAGFESLETPGTSAVVTSDVTGLSISLTTTINLLFGSKVLVPETGIIMNNEMNDFSIPGSSNAFGYIASPANYIRPGKRPLSSITPTIVENADGSVYFVAAGAGGSRIITSTVQQLWHVLDQNMTSAEALAKPRLHDQLIPNRVQVELTYDNGTVAFLQSRGHNVTRVALASSSSQQLRRLANGTFEAAGEPRQLNSAGYVV</sequence>
<dbReference type="InterPro" id="IPR043138">
    <property type="entry name" value="GGT_lsub"/>
</dbReference>
<dbReference type="GO" id="GO:0006751">
    <property type="term" value="P:glutathione catabolic process"/>
    <property type="evidence" value="ECO:0007669"/>
    <property type="project" value="UniProtKB-UniRule"/>
</dbReference>
<reference evidence="5 6" key="1">
    <citation type="submission" date="2015-03" db="EMBL/GenBank/DDBJ databases">
        <title>RNA-seq based gene annotation and comparative genomics of four Zymoseptoria species reveal species-specific pathogenicity related genes and transposable element activity.</title>
        <authorList>
            <person name="Grandaubert J."/>
            <person name="Bhattacharyya A."/>
            <person name="Stukenbrock E.H."/>
        </authorList>
    </citation>
    <scope>NUCLEOTIDE SEQUENCE [LARGE SCALE GENOMIC DNA]</scope>
    <source>
        <strain evidence="5 6">Zb18110</strain>
    </source>
</reference>
<dbReference type="FunFam" id="3.60.20.40:FF:000008">
    <property type="entry name" value="Gamma-glutamyltranspeptidase (Eurofung)"/>
    <property type="match status" value="1"/>
</dbReference>
<dbReference type="NCBIfam" id="TIGR00066">
    <property type="entry name" value="g_glut_trans"/>
    <property type="match status" value="1"/>
</dbReference>
<dbReference type="GO" id="GO:0036374">
    <property type="term" value="F:glutathione hydrolase activity"/>
    <property type="evidence" value="ECO:0007669"/>
    <property type="project" value="UniProtKB-UniRule"/>
</dbReference>
<keyword evidence="3" id="KW-0808">Transferase</keyword>
<keyword evidence="3" id="KW-0378">Hydrolase</keyword>
<evidence type="ECO:0000256" key="3">
    <source>
        <dbReference type="RuleBase" id="RU368068"/>
    </source>
</evidence>
<dbReference type="GO" id="GO:0005886">
    <property type="term" value="C:plasma membrane"/>
    <property type="evidence" value="ECO:0007669"/>
    <property type="project" value="TreeGrafter"/>
</dbReference>
<dbReference type="STRING" id="1047168.A0A0F4GXU7"/>
<keyword evidence="4" id="KW-0732">Signal</keyword>
<dbReference type="InterPro" id="IPR029055">
    <property type="entry name" value="Ntn_hydrolases_N"/>
</dbReference>
<dbReference type="Proteomes" id="UP000033647">
    <property type="component" value="Unassembled WGS sequence"/>
</dbReference>
<evidence type="ECO:0000256" key="2">
    <source>
        <dbReference type="PIRSR" id="PIRSR600101-2"/>
    </source>
</evidence>
<name>A0A0F4GXU7_9PEZI</name>
<evidence type="ECO:0000313" key="6">
    <source>
        <dbReference type="Proteomes" id="UP000033647"/>
    </source>
</evidence>
<comment type="catalytic activity">
    <reaction evidence="3">
        <text>an N-terminal (5-L-glutamyl)-[peptide] + an alpha-amino acid = 5-L-glutamyl amino acid + an N-terminal L-alpha-aminoacyl-[peptide]</text>
        <dbReference type="Rhea" id="RHEA:23904"/>
        <dbReference type="Rhea" id="RHEA-COMP:9780"/>
        <dbReference type="Rhea" id="RHEA-COMP:9795"/>
        <dbReference type="ChEBI" id="CHEBI:77644"/>
        <dbReference type="ChEBI" id="CHEBI:78597"/>
        <dbReference type="ChEBI" id="CHEBI:78599"/>
        <dbReference type="ChEBI" id="CHEBI:78608"/>
        <dbReference type="EC" id="2.3.2.2"/>
    </reaction>
</comment>
<feature type="binding site" evidence="2">
    <location>
        <begin position="454"/>
        <end position="455"/>
    </location>
    <ligand>
        <name>L-glutamate</name>
        <dbReference type="ChEBI" id="CHEBI:29985"/>
    </ligand>
</feature>
<proteinExistence type="predicted"/>
<protein>
    <recommendedName>
        <fullName evidence="3">Glutathione hydrolase</fullName>
        <ecNumber evidence="3">2.3.2.2</ecNumber>
        <ecNumber evidence="3">3.4.19.13</ecNumber>
    </recommendedName>
    <alternativeName>
        <fullName evidence="3">Gamma-glutamyltransferase</fullName>
    </alternativeName>
    <alternativeName>
        <fullName evidence="3">Gamma-glutamyltranspeptidase</fullName>
    </alternativeName>
</protein>